<feature type="region of interest" description="Disordered" evidence="4">
    <location>
        <begin position="768"/>
        <end position="902"/>
    </location>
</feature>
<dbReference type="PANTHER" id="PTHR21712">
    <property type="entry name" value="PRE-RRNA-PROCESSING PROTEIN FHL1"/>
    <property type="match status" value="1"/>
</dbReference>
<evidence type="ECO:0000259" key="5">
    <source>
        <dbReference type="PROSITE" id="PS50006"/>
    </source>
</evidence>
<feature type="compositionally biased region" description="Basic residues" evidence="4">
    <location>
        <begin position="446"/>
        <end position="459"/>
    </location>
</feature>
<feature type="region of interest" description="Disordered" evidence="4">
    <location>
        <begin position="571"/>
        <end position="679"/>
    </location>
</feature>
<feature type="region of interest" description="Disordered" evidence="4">
    <location>
        <begin position="914"/>
        <end position="987"/>
    </location>
</feature>
<dbReference type="GO" id="GO:0003700">
    <property type="term" value="F:DNA-binding transcription factor activity"/>
    <property type="evidence" value="ECO:0007669"/>
    <property type="project" value="InterPro"/>
</dbReference>
<evidence type="ECO:0000256" key="2">
    <source>
        <dbReference type="ARBA" id="ARBA00023242"/>
    </source>
</evidence>
<evidence type="ECO:0008006" key="9">
    <source>
        <dbReference type="Google" id="ProtNLM"/>
    </source>
</evidence>
<dbReference type="CDD" id="cd00059">
    <property type="entry name" value="FH_FOX"/>
    <property type="match status" value="1"/>
</dbReference>
<dbReference type="InterPro" id="IPR045178">
    <property type="entry name" value="Fhl1/FHA1"/>
</dbReference>
<keyword evidence="2 3" id="KW-0539">Nucleus</keyword>
<dbReference type="GO" id="GO:0005634">
    <property type="term" value="C:nucleus"/>
    <property type="evidence" value="ECO:0007669"/>
    <property type="project" value="UniProtKB-SubCell"/>
</dbReference>
<dbReference type="GO" id="GO:0043565">
    <property type="term" value="F:sequence-specific DNA binding"/>
    <property type="evidence" value="ECO:0007669"/>
    <property type="project" value="InterPro"/>
</dbReference>
<dbReference type="Pfam" id="PF00498">
    <property type="entry name" value="FHA"/>
    <property type="match status" value="1"/>
</dbReference>
<dbReference type="SMART" id="SM00339">
    <property type="entry name" value="FH"/>
    <property type="match status" value="1"/>
</dbReference>
<dbReference type="SUPFAM" id="SSF49879">
    <property type="entry name" value="SMAD/FHA domain"/>
    <property type="match status" value="1"/>
</dbReference>
<evidence type="ECO:0000256" key="3">
    <source>
        <dbReference type="PROSITE-ProRule" id="PRU00089"/>
    </source>
</evidence>
<dbReference type="InterPro" id="IPR030456">
    <property type="entry name" value="TF_fork_head_CS_2"/>
</dbReference>
<dbReference type="InterPro" id="IPR001766">
    <property type="entry name" value="Fork_head_dom"/>
</dbReference>
<dbReference type="InterPro" id="IPR008984">
    <property type="entry name" value="SMAD_FHA_dom_sf"/>
</dbReference>
<feature type="compositionally biased region" description="Basic and acidic residues" evidence="4">
    <location>
        <begin position="647"/>
        <end position="664"/>
    </location>
</feature>
<comment type="subcellular location">
    <subcellularLocation>
        <location evidence="3">Nucleus</location>
    </subcellularLocation>
</comment>
<proteinExistence type="predicted"/>
<dbReference type="PANTHER" id="PTHR21712:SF29">
    <property type="entry name" value="PRE-RRNA-PROCESSING PROTEIN FHL1"/>
    <property type="match status" value="1"/>
</dbReference>
<feature type="region of interest" description="Disordered" evidence="4">
    <location>
        <begin position="1111"/>
        <end position="1132"/>
    </location>
</feature>
<feature type="compositionally biased region" description="Low complexity" evidence="4">
    <location>
        <begin position="794"/>
        <end position="811"/>
    </location>
</feature>
<dbReference type="PROSITE" id="PS50006">
    <property type="entry name" value="FHA_DOMAIN"/>
    <property type="match status" value="1"/>
</dbReference>
<feature type="compositionally biased region" description="Low complexity" evidence="4">
    <location>
        <begin position="1111"/>
        <end position="1128"/>
    </location>
</feature>
<feature type="compositionally biased region" description="Pro residues" evidence="4">
    <location>
        <begin position="873"/>
        <end position="885"/>
    </location>
</feature>
<feature type="compositionally biased region" description="Basic and acidic residues" evidence="4">
    <location>
        <begin position="578"/>
        <end position="593"/>
    </location>
</feature>
<dbReference type="SUPFAM" id="SSF46785">
    <property type="entry name" value="Winged helix' DNA-binding domain"/>
    <property type="match status" value="1"/>
</dbReference>
<sequence length="1228" mass="131603">MSMVSDARLLSHPVHEYADHNVISTDSLSVPATARDANMDANLEVATGEDALAPAALTTAPALPSDNEQTTSQEIPFTPQSVPAVSADIPPVGLAAPISLDPSADMHLGAHYPAIDAVIDNDVHVAPQEQRLSAFARLRFRDGSYYMHTYQIILGRNVELAQKDMHRLHKAQKLREAGDDAAAEAVLRGKKRKRRGPARSVVSASGGIVKVPAASLPIEYQHRRQSVASHSLSSSSRPQSGSGREESPEHAPQEVLMQTFDEVPEHLDSFVPEDPNDCPLVPIHPQHIEELAGVKGPKGISREHAKIFYNFDRGGFDLLVLSRNGLFHEGKHYGKDKVVQLDHGEKIEIGLVEIKFFLPDVALTEEQRARQESTSRPISFSFENGQGELESEEQLEDSASEDVSINPKHVFHMPMDYDSDEEGIAEEEDEDEDDEADLPSTPEPRPKKRKQTVRIKLKKAAPSAPPVKEAKRGNKRKAPEPSPPEPPAKKPKSKPKEAQKELPKEKAKAAVKEPAKEPSKEKPEASKEPKSASPVQAKKAAPLTDVRPDFDDIDFDGIITAEMVQRHKLSEALIGQPLEKRKGPGRPPKDGVMSKRQRSQLLKLGKEMERAKAAGEEPPQVALAISKPKTPRPRKDSNPDGDEEDVKESIEKTDGEGASGDRKQARLNKPARDPSPPMRIEDYTEEQLQRPSANYVVLIHEAISSAKSGQMNLQQIYSYIERHYPWYKFKTTTSGWQSSVRHNLGQHEAFMKGDKEGKGYNWKINPAVSIEKERRKRQVSPPQANQTQRPYYPPANGYPAPYGQPGGNYYPGMPPQGHPPNGVPPPTVTQPRLPPSLARSATTAAAPPSSTAPNPSPYASPWAGGKSAGSPANPGPPSYPPPQSQTPPVTSAPTYGVLYPTPSSQVAGYAAASPYAQHGPAPGTSPYGNTPARPYTPYATAGAPSISAQASTGPPPQTSAQGSGQTASASQGSHGAHASGRYPAGTNQSLVSQLEAFRDAYLRSMPKSEKAIDAAIQAFIQRDPQAKLGDTEQHLLNAIKNIPTIQALDSTRQPTSSAGEAKVKIGANGDAVPVPPQNPMPDAEHVQSQVASTAAAIAASDAAVEAATSLPAVSPTPTAGPSTTTSIPVPASSLPQAFAPNVTGVATDAGAPLKSDAKPMLEQVTQASRPSVEPLTPVPGSPAMPNGPSSIKKEVLEKQLQDAIAGAKDLDQKAQDPSTTEAPPPEQT</sequence>
<dbReference type="InterPro" id="IPR036388">
    <property type="entry name" value="WH-like_DNA-bd_sf"/>
</dbReference>
<feature type="compositionally biased region" description="Basic and acidic residues" evidence="4">
    <location>
        <begin position="1191"/>
        <end position="1200"/>
    </location>
</feature>
<dbReference type="AlphaFoldDB" id="A0A6A5ZIS0"/>
<feature type="compositionally biased region" description="Polar residues" evidence="4">
    <location>
        <begin position="780"/>
        <end position="789"/>
    </location>
</feature>
<dbReference type="GO" id="GO:0060962">
    <property type="term" value="P:regulation of ribosomal protein gene transcription by RNA polymerase II"/>
    <property type="evidence" value="ECO:0007669"/>
    <property type="project" value="InterPro"/>
</dbReference>
<evidence type="ECO:0000256" key="4">
    <source>
        <dbReference type="SAM" id="MobiDB-lite"/>
    </source>
</evidence>
<dbReference type="Gene3D" id="1.10.10.10">
    <property type="entry name" value="Winged helix-like DNA-binding domain superfamily/Winged helix DNA-binding domain"/>
    <property type="match status" value="1"/>
</dbReference>
<name>A0A6A5ZIS0_9PLEO</name>
<keyword evidence="8" id="KW-1185">Reference proteome</keyword>
<feature type="compositionally biased region" description="Low complexity" evidence="4">
    <location>
        <begin position="226"/>
        <end position="242"/>
    </location>
</feature>
<feature type="domain" description="Fork-head" evidence="6">
    <location>
        <begin position="690"/>
        <end position="778"/>
    </location>
</feature>
<feature type="DNA-binding region" description="Fork-head" evidence="3">
    <location>
        <begin position="690"/>
        <end position="778"/>
    </location>
</feature>
<feature type="compositionally biased region" description="Acidic residues" evidence="4">
    <location>
        <begin position="389"/>
        <end position="400"/>
    </location>
</feature>
<feature type="domain" description="FHA" evidence="5">
    <location>
        <begin position="300"/>
        <end position="333"/>
    </location>
</feature>
<feature type="region of interest" description="Disordered" evidence="4">
    <location>
        <begin position="1148"/>
        <end position="1228"/>
    </location>
</feature>
<dbReference type="PROSITE" id="PS00658">
    <property type="entry name" value="FORK_HEAD_2"/>
    <property type="match status" value="1"/>
</dbReference>
<feature type="region of interest" description="Disordered" evidence="4">
    <location>
        <begin position="224"/>
        <end position="251"/>
    </location>
</feature>
<dbReference type="PRINTS" id="PR00053">
    <property type="entry name" value="FORKHEAD"/>
</dbReference>
<accession>A0A6A5ZIS0</accession>
<dbReference type="Pfam" id="PF00250">
    <property type="entry name" value="Forkhead"/>
    <property type="match status" value="1"/>
</dbReference>
<dbReference type="InterPro" id="IPR000253">
    <property type="entry name" value="FHA_dom"/>
</dbReference>
<protein>
    <recommendedName>
        <fullName evidence="9">Fork-head domain-containing protein</fullName>
    </recommendedName>
</protein>
<feature type="compositionally biased region" description="Acidic residues" evidence="4">
    <location>
        <begin position="417"/>
        <end position="437"/>
    </location>
</feature>
<dbReference type="OrthoDB" id="5402974at2759"/>
<dbReference type="Gene3D" id="2.60.200.20">
    <property type="match status" value="1"/>
</dbReference>
<organism evidence="7 8">
    <name type="scientific">Lophiotrema nucula</name>
    <dbReference type="NCBI Taxonomy" id="690887"/>
    <lineage>
        <taxon>Eukaryota</taxon>
        <taxon>Fungi</taxon>
        <taxon>Dikarya</taxon>
        <taxon>Ascomycota</taxon>
        <taxon>Pezizomycotina</taxon>
        <taxon>Dothideomycetes</taxon>
        <taxon>Pleosporomycetidae</taxon>
        <taxon>Pleosporales</taxon>
        <taxon>Lophiotremataceae</taxon>
        <taxon>Lophiotrema</taxon>
    </lineage>
</organism>
<gene>
    <name evidence="7" type="ORF">BDV96DRAFT_567541</name>
</gene>
<feature type="region of interest" description="Disordered" evidence="4">
    <location>
        <begin position="368"/>
        <end position="550"/>
    </location>
</feature>
<feature type="compositionally biased region" description="Low complexity" evidence="4">
    <location>
        <begin position="958"/>
        <end position="980"/>
    </location>
</feature>
<feature type="compositionally biased region" description="Low complexity" evidence="4">
    <location>
        <begin position="835"/>
        <end position="872"/>
    </location>
</feature>
<evidence type="ECO:0000313" key="7">
    <source>
        <dbReference type="EMBL" id="KAF2119422.1"/>
    </source>
</evidence>
<keyword evidence="1 3" id="KW-0238">DNA-binding</keyword>
<dbReference type="PROSITE" id="PS50039">
    <property type="entry name" value="FORK_HEAD_3"/>
    <property type="match status" value="1"/>
</dbReference>
<feature type="compositionally biased region" description="Pro residues" evidence="4">
    <location>
        <begin position="812"/>
        <end position="834"/>
    </location>
</feature>
<feature type="compositionally biased region" description="Basic and acidic residues" evidence="4">
    <location>
        <begin position="604"/>
        <end position="615"/>
    </location>
</feature>
<evidence type="ECO:0000256" key="1">
    <source>
        <dbReference type="ARBA" id="ARBA00023125"/>
    </source>
</evidence>
<dbReference type="InterPro" id="IPR036390">
    <property type="entry name" value="WH_DNA-bd_sf"/>
</dbReference>
<dbReference type="Proteomes" id="UP000799770">
    <property type="component" value="Unassembled WGS sequence"/>
</dbReference>
<evidence type="ECO:0000313" key="8">
    <source>
        <dbReference type="Proteomes" id="UP000799770"/>
    </source>
</evidence>
<evidence type="ECO:0000259" key="6">
    <source>
        <dbReference type="PROSITE" id="PS50039"/>
    </source>
</evidence>
<dbReference type="EMBL" id="ML977315">
    <property type="protein sequence ID" value="KAF2119422.1"/>
    <property type="molecule type" value="Genomic_DNA"/>
</dbReference>
<reference evidence="7" key="1">
    <citation type="journal article" date="2020" name="Stud. Mycol.">
        <title>101 Dothideomycetes genomes: a test case for predicting lifestyles and emergence of pathogens.</title>
        <authorList>
            <person name="Haridas S."/>
            <person name="Albert R."/>
            <person name="Binder M."/>
            <person name="Bloem J."/>
            <person name="Labutti K."/>
            <person name="Salamov A."/>
            <person name="Andreopoulos B."/>
            <person name="Baker S."/>
            <person name="Barry K."/>
            <person name="Bills G."/>
            <person name="Bluhm B."/>
            <person name="Cannon C."/>
            <person name="Castanera R."/>
            <person name="Culley D."/>
            <person name="Daum C."/>
            <person name="Ezra D."/>
            <person name="Gonzalez J."/>
            <person name="Henrissat B."/>
            <person name="Kuo A."/>
            <person name="Liang C."/>
            <person name="Lipzen A."/>
            <person name="Lutzoni F."/>
            <person name="Magnuson J."/>
            <person name="Mondo S."/>
            <person name="Nolan M."/>
            <person name="Ohm R."/>
            <person name="Pangilinan J."/>
            <person name="Park H.-J."/>
            <person name="Ramirez L."/>
            <person name="Alfaro M."/>
            <person name="Sun H."/>
            <person name="Tritt A."/>
            <person name="Yoshinaga Y."/>
            <person name="Zwiers L.-H."/>
            <person name="Turgeon B."/>
            <person name="Goodwin S."/>
            <person name="Spatafora J."/>
            <person name="Crous P."/>
            <person name="Grigoriev I."/>
        </authorList>
    </citation>
    <scope>NUCLEOTIDE SEQUENCE</scope>
    <source>
        <strain evidence="7">CBS 627.86</strain>
    </source>
</reference>
<feature type="compositionally biased region" description="Basic and acidic residues" evidence="4">
    <location>
        <begin position="494"/>
        <end position="530"/>
    </location>
</feature>